<evidence type="ECO:0000313" key="5">
    <source>
        <dbReference type="EMBL" id="TFB21718.1"/>
    </source>
</evidence>
<dbReference type="PANTHER" id="PTHR42794:SF2">
    <property type="entry name" value="ABC TRANSPORTER ATP-BINDING PROTEIN"/>
    <property type="match status" value="1"/>
</dbReference>
<evidence type="ECO:0000256" key="1">
    <source>
        <dbReference type="ARBA" id="ARBA00022448"/>
    </source>
</evidence>
<evidence type="ECO:0000256" key="2">
    <source>
        <dbReference type="ARBA" id="ARBA00022741"/>
    </source>
</evidence>
<dbReference type="EMBL" id="SOPW01000007">
    <property type="protein sequence ID" value="TFB21718.1"/>
    <property type="molecule type" value="Genomic_DNA"/>
</dbReference>
<feature type="domain" description="ABC transporter" evidence="4">
    <location>
        <begin position="4"/>
        <end position="240"/>
    </location>
</feature>
<dbReference type="Gene3D" id="3.40.50.300">
    <property type="entry name" value="P-loop containing nucleotide triphosphate hydrolases"/>
    <property type="match status" value="1"/>
</dbReference>
<keyword evidence="6" id="KW-1185">Reference proteome</keyword>
<evidence type="ECO:0000313" key="6">
    <source>
        <dbReference type="Proteomes" id="UP000297975"/>
    </source>
</evidence>
<evidence type="ECO:0000259" key="4">
    <source>
        <dbReference type="PROSITE" id="PS50893"/>
    </source>
</evidence>
<dbReference type="InterPro" id="IPR003593">
    <property type="entry name" value="AAA+_ATPase"/>
</dbReference>
<organism evidence="5 6">
    <name type="scientific">Filobacillus milosensis</name>
    <dbReference type="NCBI Taxonomy" id="94137"/>
    <lineage>
        <taxon>Bacteria</taxon>
        <taxon>Bacillati</taxon>
        <taxon>Bacillota</taxon>
        <taxon>Bacilli</taxon>
        <taxon>Bacillales</taxon>
        <taxon>Bacillaceae</taxon>
        <taxon>Filobacillus</taxon>
    </lineage>
</organism>
<reference evidence="5 6" key="1">
    <citation type="submission" date="2019-03" db="EMBL/GenBank/DDBJ databases">
        <authorList>
            <person name="He R.-H."/>
        </authorList>
    </citation>
    <scope>NUCLEOTIDE SEQUENCE [LARGE SCALE GENOMIC DNA]</scope>
    <source>
        <strain evidence="6">SH 714</strain>
    </source>
</reference>
<dbReference type="SUPFAM" id="SSF52540">
    <property type="entry name" value="P-loop containing nucleoside triphosphate hydrolases"/>
    <property type="match status" value="1"/>
</dbReference>
<keyword evidence="1" id="KW-0813">Transport</keyword>
<keyword evidence="2" id="KW-0547">Nucleotide-binding</keyword>
<dbReference type="CDD" id="cd03214">
    <property type="entry name" value="ABC_Iron-Siderophores_B12_Hemin"/>
    <property type="match status" value="1"/>
</dbReference>
<dbReference type="GO" id="GO:0005524">
    <property type="term" value="F:ATP binding"/>
    <property type="evidence" value="ECO:0007669"/>
    <property type="project" value="UniProtKB-KW"/>
</dbReference>
<dbReference type="PANTHER" id="PTHR42794">
    <property type="entry name" value="HEMIN IMPORT ATP-BINDING PROTEIN HMUV"/>
    <property type="match status" value="1"/>
</dbReference>
<evidence type="ECO:0000256" key="3">
    <source>
        <dbReference type="ARBA" id="ARBA00022840"/>
    </source>
</evidence>
<sequence length="256" mass="28464">MPLLDLQNVSKTVDEKPIVNQVSFSVQKGKSIGLIGPNGAGKSTIVKLISGLEKPTNGLIQLMGKDVQQWSVKKLAQHTAVLTQEGLSPYPITVFDAVLMGRYPHLGFFQREGKKDFDLVEHVLETTGLTAFKDQMLDTLSGGERQRVAIAKAMVQQPQMLLLDEPTTFLDIGHQKNILNLVKDWQRRDGLTVLMVLHDLNLAAQFCDELILMNKGKVVDIGSSEQIIAKETLEQVYHANPEIIRHPKSNIPQILL</sequence>
<dbReference type="PROSITE" id="PS50893">
    <property type="entry name" value="ABC_TRANSPORTER_2"/>
    <property type="match status" value="1"/>
</dbReference>
<dbReference type="SMART" id="SM00382">
    <property type="entry name" value="AAA"/>
    <property type="match status" value="1"/>
</dbReference>
<keyword evidence="3 5" id="KW-0067">ATP-binding</keyword>
<name>A0A4Y8IKV4_9BACI</name>
<comment type="caution">
    <text evidence="5">The sequence shown here is derived from an EMBL/GenBank/DDBJ whole genome shotgun (WGS) entry which is preliminary data.</text>
</comment>
<gene>
    <name evidence="5" type="ORF">E3U55_07740</name>
</gene>
<dbReference type="InterPro" id="IPR017871">
    <property type="entry name" value="ABC_transporter-like_CS"/>
</dbReference>
<dbReference type="Proteomes" id="UP000297975">
    <property type="component" value="Unassembled WGS sequence"/>
</dbReference>
<dbReference type="InterPro" id="IPR003439">
    <property type="entry name" value="ABC_transporter-like_ATP-bd"/>
</dbReference>
<protein>
    <submittedName>
        <fullName evidence="5">ABC transporter ATP-binding protein</fullName>
    </submittedName>
</protein>
<dbReference type="FunFam" id="3.40.50.300:FF:000134">
    <property type="entry name" value="Iron-enterobactin ABC transporter ATP-binding protein"/>
    <property type="match status" value="1"/>
</dbReference>
<dbReference type="Pfam" id="PF00005">
    <property type="entry name" value="ABC_tran"/>
    <property type="match status" value="1"/>
</dbReference>
<dbReference type="AlphaFoldDB" id="A0A4Y8IKV4"/>
<dbReference type="OrthoDB" id="9787851at2"/>
<dbReference type="GO" id="GO:0016887">
    <property type="term" value="F:ATP hydrolysis activity"/>
    <property type="evidence" value="ECO:0007669"/>
    <property type="project" value="InterPro"/>
</dbReference>
<dbReference type="InterPro" id="IPR027417">
    <property type="entry name" value="P-loop_NTPase"/>
</dbReference>
<dbReference type="PROSITE" id="PS00211">
    <property type="entry name" value="ABC_TRANSPORTER_1"/>
    <property type="match status" value="1"/>
</dbReference>
<accession>A0A4Y8IKV4</accession>
<proteinExistence type="predicted"/>